<evidence type="ECO:0008006" key="3">
    <source>
        <dbReference type="Google" id="ProtNLM"/>
    </source>
</evidence>
<reference evidence="1" key="1">
    <citation type="submission" date="2022-01" db="EMBL/GenBank/DDBJ databases">
        <title>Colwellia maritima, isolated from seawater.</title>
        <authorList>
            <person name="Kristyanto S."/>
            <person name="Jung J."/>
            <person name="Jeon C.O."/>
        </authorList>
    </citation>
    <scope>NUCLEOTIDE SEQUENCE</scope>
    <source>
        <strain evidence="1">MSW7</strain>
    </source>
</reference>
<protein>
    <recommendedName>
        <fullName evidence="3">Transposase</fullName>
    </recommendedName>
</protein>
<sequence>MASLNKQKRDAFYAIIRKNKYGNIDSIHYQCSIIGISVSREKLVKYTKKLKKEDATSMRNSAILRQR</sequence>
<organism evidence="1 2">
    <name type="scientific">Colwellia maritima</name>
    <dbReference type="NCBI Taxonomy" id="2912588"/>
    <lineage>
        <taxon>Bacteria</taxon>
        <taxon>Pseudomonadati</taxon>
        <taxon>Pseudomonadota</taxon>
        <taxon>Gammaproteobacteria</taxon>
        <taxon>Alteromonadales</taxon>
        <taxon>Colwelliaceae</taxon>
        <taxon>Colwellia</taxon>
    </lineage>
</organism>
<dbReference type="RefSeq" id="WP_242288903.1">
    <property type="nucleotide sequence ID" value="NZ_JAKKSL010000007.1"/>
</dbReference>
<gene>
    <name evidence="1" type="ORF">L3081_24020</name>
</gene>
<name>A0ABS9X6M6_9GAMM</name>
<evidence type="ECO:0000313" key="2">
    <source>
        <dbReference type="Proteomes" id="UP001139646"/>
    </source>
</evidence>
<dbReference type="Proteomes" id="UP001139646">
    <property type="component" value="Unassembled WGS sequence"/>
</dbReference>
<evidence type="ECO:0000313" key="1">
    <source>
        <dbReference type="EMBL" id="MCI2285895.1"/>
    </source>
</evidence>
<proteinExistence type="predicted"/>
<comment type="caution">
    <text evidence="1">The sequence shown here is derived from an EMBL/GenBank/DDBJ whole genome shotgun (WGS) entry which is preliminary data.</text>
</comment>
<keyword evidence="2" id="KW-1185">Reference proteome</keyword>
<accession>A0ABS9X6M6</accession>
<dbReference type="EMBL" id="JAKKSL010000007">
    <property type="protein sequence ID" value="MCI2285895.1"/>
    <property type="molecule type" value="Genomic_DNA"/>
</dbReference>